<dbReference type="OrthoDB" id="2442133at2759"/>
<dbReference type="AlphaFoldDB" id="A0A8H4AB12"/>
<evidence type="ECO:0000313" key="1">
    <source>
        <dbReference type="EMBL" id="KAF0469874.1"/>
    </source>
</evidence>
<name>A0A8H4AB12_GIGMA</name>
<gene>
    <name evidence="1" type="ORF">F8M41_025473</name>
</gene>
<dbReference type="EMBL" id="WTPW01000911">
    <property type="protein sequence ID" value="KAF0469874.1"/>
    <property type="molecule type" value="Genomic_DNA"/>
</dbReference>
<accession>A0A8H4AB12</accession>
<comment type="caution">
    <text evidence="1">The sequence shown here is derived from an EMBL/GenBank/DDBJ whole genome shotgun (WGS) entry which is preliminary data.</text>
</comment>
<evidence type="ECO:0000313" key="2">
    <source>
        <dbReference type="Proteomes" id="UP000439903"/>
    </source>
</evidence>
<dbReference type="Proteomes" id="UP000439903">
    <property type="component" value="Unassembled WGS sequence"/>
</dbReference>
<organism evidence="1 2">
    <name type="scientific">Gigaspora margarita</name>
    <dbReference type="NCBI Taxonomy" id="4874"/>
    <lineage>
        <taxon>Eukaryota</taxon>
        <taxon>Fungi</taxon>
        <taxon>Fungi incertae sedis</taxon>
        <taxon>Mucoromycota</taxon>
        <taxon>Glomeromycotina</taxon>
        <taxon>Glomeromycetes</taxon>
        <taxon>Diversisporales</taxon>
        <taxon>Gigasporaceae</taxon>
        <taxon>Gigaspora</taxon>
    </lineage>
</organism>
<sequence>MKPQRMILPGKRRSNNVVYLTFDEHGKPFYNSGIVEMVDFLWEYEKYSELKRWKDNVKRNRIVLYISKSQRPWMHKKIKSCDTWFSLKDALIKGVVEVEEKINKV</sequence>
<proteinExistence type="predicted"/>
<reference evidence="1 2" key="1">
    <citation type="journal article" date="2019" name="Environ. Microbiol.">
        <title>At the nexus of three kingdoms: the genome of the mycorrhizal fungus Gigaspora margarita provides insights into plant, endobacterial and fungal interactions.</title>
        <authorList>
            <person name="Venice F."/>
            <person name="Ghignone S."/>
            <person name="Salvioli di Fossalunga A."/>
            <person name="Amselem J."/>
            <person name="Novero M."/>
            <person name="Xianan X."/>
            <person name="Sedzielewska Toro K."/>
            <person name="Morin E."/>
            <person name="Lipzen A."/>
            <person name="Grigoriev I.V."/>
            <person name="Henrissat B."/>
            <person name="Martin F.M."/>
            <person name="Bonfante P."/>
        </authorList>
    </citation>
    <scope>NUCLEOTIDE SEQUENCE [LARGE SCALE GENOMIC DNA]</scope>
    <source>
        <strain evidence="1 2">BEG34</strain>
    </source>
</reference>
<keyword evidence="2" id="KW-1185">Reference proteome</keyword>
<protein>
    <submittedName>
        <fullName evidence="1">Uncharacterized protein</fullName>
    </submittedName>
</protein>